<dbReference type="Pfam" id="PF13184">
    <property type="entry name" value="KH_NusA_1st"/>
    <property type="match status" value="1"/>
</dbReference>
<keyword evidence="10" id="KW-1185">Reference proteome</keyword>
<dbReference type="PROSITE" id="PS50084">
    <property type="entry name" value="KH_TYPE_1"/>
    <property type="match status" value="1"/>
</dbReference>
<dbReference type="InterPro" id="IPR025249">
    <property type="entry name" value="TF_NusA_KH_1st"/>
</dbReference>
<dbReference type="PANTHER" id="PTHR22648:SF0">
    <property type="entry name" value="TRANSCRIPTION TERMINATION_ANTITERMINATION PROTEIN NUSA"/>
    <property type="match status" value="1"/>
</dbReference>
<keyword evidence="1 6" id="KW-0806">Transcription termination</keyword>
<evidence type="ECO:0000256" key="1">
    <source>
        <dbReference type="ARBA" id="ARBA00022472"/>
    </source>
</evidence>
<dbReference type="CDD" id="cd04455">
    <property type="entry name" value="S1_NusA"/>
    <property type="match status" value="1"/>
</dbReference>
<sequence length="392" mass="41840">MVSVDIAALRSIEREKEISFETVMEALETALLTAYRHTNHPMPHARVEIDHKSGAVTVWAAEYGKDGELVEEFDDTPTDFGRVAAMTAKQVIIQRLRDAEHDNTYGEYSGHEGDIVTGIIQADAQASQRGLVLVSLGKVEAILPQSEQVPGEVYEHGTRIKSYVVSVVRGMRGLQITLSRTHPGLVKKLFALEVPEINDGSVEIMAVARESGHRTKIAVRSTVDGLNAKGACIGPMGQRVRNVVAELHGEKIDIIDYADDPATFVGNALSPAIAREVAVVDATAKAARVVVPDYQLSLAIGREGQNARLAARLTGWRIDIHSDAEGSAPEGSDGAAPAAAAMSSAEAAMSSAEVEPTGAEEWDPEPEIDIHPAGSRALDTSAAVDNAFRVGE</sequence>
<keyword evidence="5 6" id="KW-0804">Transcription</keyword>
<dbReference type="PANTHER" id="PTHR22648">
    <property type="entry name" value="TRANSCRIPTION TERMINATION FACTOR NUSA"/>
    <property type="match status" value="1"/>
</dbReference>
<dbReference type="InterPro" id="IPR013735">
    <property type="entry name" value="TF_NusA_N"/>
</dbReference>
<feature type="region of interest" description="Disordered" evidence="7">
    <location>
        <begin position="324"/>
        <end position="378"/>
    </location>
</feature>
<dbReference type="InterPro" id="IPR004087">
    <property type="entry name" value="KH_dom"/>
</dbReference>
<dbReference type="InterPro" id="IPR012340">
    <property type="entry name" value="NA-bd_OB-fold"/>
</dbReference>
<gene>
    <name evidence="6 9" type="primary">nusA</name>
    <name evidence="9" type="ORF">RM423_01095</name>
</gene>
<feature type="compositionally biased region" description="Low complexity" evidence="7">
    <location>
        <begin position="325"/>
        <end position="353"/>
    </location>
</feature>
<comment type="subcellular location">
    <subcellularLocation>
        <location evidence="6">Cytoplasm</location>
    </subcellularLocation>
</comment>
<reference evidence="10" key="1">
    <citation type="submission" date="2023-07" db="EMBL/GenBank/DDBJ databases">
        <title>30 novel species of actinomycetes from the DSMZ collection.</title>
        <authorList>
            <person name="Nouioui I."/>
        </authorList>
    </citation>
    <scope>NUCLEOTIDE SEQUENCE [LARGE SCALE GENOMIC DNA]</scope>
    <source>
        <strain evidence="10">DSM 44399</strain>
    </source>
</reference>
<dbReference type="CDD" id="cd02134">
    <property type="entry name" value="KH-II_NusA_rpt1"/>
    <property type="match status" value="1"/>
</dbReference>
<dbReference type="Pfam" id="PF08529">
    <property type="entry name" value="NusA_N"/>
    <property type="match status" value="2"/>
</dbReference>
<evidence type="ECO:0000259" key="8">
    <source>
        <dbReference type="SMART" id="SM00322"/>
    </source>
</evidence>
<dbReference type="EMBL" id="JAVREH010000001">
    <property type="protein sequence ID" value="MDT0259984.1"/>
    <property type="molecule type" value="Genomic_DNA"/>
</dbReference>
<dbReference type="SUPFAM" id="SSF54814">
    <property type="entry name" value="Prokaryotic type KH domain (KH-domain type II)"/>
    <property type="match status" value="2"/>
</dbReference>
<dbReference type="InterPro" id="IPR058582">
    <property type="entry name" value="KH_NusA_2nd"/>
</dbReference>
<evidence type="ECO:0000256" key="4">
    <source>
        <dbReference type="ARBA" id="ARBA00023015"/>
    </source>
</evidence>
<accession>A0ABU2J675</accession>
<dbReference type="Gene3D" id="3.30.300.20">
    <property type="match status" value="2"/>
</dbReference>
<keyword evidence="3 6" id="KW-0694">RNA-binding</keyword>
<keyword evidence="2 6" id="KW-0963">Cytoplasm</keyword>
<feature type="domain" description="K Homology" evidence="8">
    <location>
        <begin position="211"/>
        <end position="281"/>
    </location>
</feature>
<dbReference type="InterPro" id="IPR036555">
    <property type="entry name" value="NusA_N_sf"/>
</dbReference>
<keyword evidence="4 6" id="KW-0805">Transcription regulation</keyword>
<evidence type="ECO:0000313" key="9">
    <source>
        <dbReference type="EMBL" id="MDT0259984.1"/>
    </source>
</evidence>
<comment type="subunit">
    <text evidence="6">Monomer. Binds directly to the core enzyme of the DNA-dependent RNA polymerase and to nascent RNA.</text>
</comment>
<evidence type="ECO:0000256" key="2">
    <source>
        <dbReference type="ARBA" id="ARBA00022490"/>
    </source>
</evidence>
<dbReference type="RefSeq" id="WP_311421142.1">
    <property type="nucleotide sequence ID" value="NZ_JAVREH010000001.1"/>
</dbReference>
<protein>
    <recommendedName>
        <fullName evidence="6">Transcription termination/antitermination protein NusA</fullName>
    </recommendedName>
</protein>
<evidence type="ECO:0000256" key="5">
    <source>
        <dbReference type="ARBA" id="ARBA00023163"/>
    </source>
</evidence>
<dbReference type="InterPro" id="IPR030842">
    <property type="entry name" value="TF_NusA_bacterial"/>
</dbReference>
<dbReference type="Proteomes" id="UP001183176">
    <property type="component" value="Unassembled WGS sequence"/>
</dbReference>
<dbReference type="HAMAP" id="MF_00945_B">
    <property type="entry name" value="NusA_B"/>
    <property type="match status" value="1"/>
</dbReference>
<feature type="domain" description="K Homology" evidence="8">
    <location>
        <begin position="283"/>
        <end position="350"/>
    </location>
</feature>
<keyword evidence="6" id="KW-0889">Transcription antitermination</keyword>
<name>A0ABU2J675_9ACTN</name>
<comment type="caution">
    <text evidence="9">The sequence shown here is derived from an EMBL/GenBank/DDBJ whole genome shotgun (WGS) entry which is preliminary data.</text>
</comment>
<organism evidence="9 10">
    <name type="scientific">Jatrophihabitans lederbergiae</name>
    <dbReference type="NCBI Taxonomy" id="3075547"/>
    <lineage>
        <taxon>Bacteria</taxon>
        <taxon>Bacillati</taxon>
        <taxon>Actinomycetota</taxon>
        <taxon>Actinomycetes</taxon>
        <taxon>Jatrophihabitantales</taxon>
        <taxon>Jatrophihabitantaceae</taxon>
        <taxon>Jatrophihabitans</taxon>
    </lineage>
</organism>
<dbReference type="Pfam" id="PF26594">
    <property type="entry name" value="KH_NusA_2nd"/>
    <property type="match status" value="1"/>
</dbReference>
<feature type="compositionally biased region" description="Acidic residues" evidence="7">
    <location>
        <begin position="358"/>
        <end position="367"/>
    </location>
</feature>
<evidence type="ECO:0000256" key="3">
    <source>
        <dbReference type="ARBA" id="ARBA00022884"/>
    </source>
</evidence>
<dbReference type="NCBIfam" id="TIGR01953">
    <property type="entry name" value="NusA"/>
    <property type="match status" value="1"/>
</dbReference>
<evidence type="ECO:0000313" key="10">
    <source>
        <dbReference type="Proteomes" id="UP001183176"/>
    </source>
</evidence>
<dbReference type="InterPro" id="IPR010213">
    <property type="entry name" value="TF_NusA"/>
</dbReference>
<dbReference type="InterPro" id="IPR009019">
    <property type="entry name" value="KH_sf_prok-type"/>
</dbReference>
<dbReference type="SMART" id="SM00322">
    <property type="entry name" value="KH"/>
    <property type="match status" value="2"/>
</dbReference>
<proteinExistence type="inferred from homology"/>
<dbReference type="SUPFAM" id="SSF69705">
    <property type="entry name" value="Transcription factor NusA, N-terminal domain"/>
    <property type="match status" value="1"/>
</dbReference>
<evidence type="ECO:0000256" key="7">
    <source>
        <dbReference type="SAM" id="MobiDB-lite"/>
    </source>
</evidence>
<dbReference type="InterPro" id="IPR015946">
    <property type="entry name" value="KH_dom-like_a/b"/>
</dbReference>
<dbReference type="Gene3D" id="3.30.1480.10">
    <property type="entry name" value="NusA, N-terminal domain"/>
    <property type="match status" value="1"/>
</dbReference>
<dbReference type="SUPFAM" id="SSF50249">
    <property type="entry name" value="Nucleic acid-binding proteins"/>
    <property type="match status" value="1"/>
</dbReference>
<dbReference type="CDD" id="cd22529">
    <property type="entry name" value="KH-II_NusA_rpt2"/>
    <property type="match status" value="1"/>
</dbReference>
<dbReference type="Gene3D" id="2.40.50.140">
    <property type="entry name" value="Nucleic acid-binding proteins"/>
    <property type="match status" value="1"/>
</dbReference>
<comment type="function">
    <text evidence="6">Participates in both transcription termination and antitermination.</text>
</comment>
<comment type="similarity">
    <text evidence="6">Belongs to the NusA family.</text>
</comment>
<evidence type="ECO:0000256" key="6">
    <source>
        <dbReference type="HAMAP-Rule" id="MF_00945"/>
    </source>
</evidence>